<name>A0ABV3LAF4_9RHOB</name>
<reference evidence="3 4" key="1">
    <citation type="submission" date="2024-07" db="EMBL/GenBank/DDBJ databases">
        <authorList>
            <person name="Kang M."/>
        </authorList>
    </citation>
    <scope>NUCLEOTIDE SEQUENCE [LARGE SCALE GENOMIC DNA]</scope>
    <source>
        <strain evidence="3 4">DFM31</strain>
    </source>
</reference>
<organism evidence="3 4">
    <name type="scientific">Meridianimarinicoccus marinus</name>
    <dbReference type="NCBI Taxonomy" id="3231483"/>
    <lineage>
        <taxon>Bacteria</taxon>
        <taxon>Pseudomonadati</taxon>
        <taxon>Pseudomonadota</taxon>
        <taxon>Alphaproteobacteria</taxon>
        <taxon>Rhodobacterales</taxon>
        <taxon>Paracoccaceae</taxon>
        <taxon>Meridianimarinicoccus</taxon>
    </lineage>
</organism>
<dbReference type="InterPro" id="IPR039552">
    <property type="entry name" value="IS66_C"/>
</dbReference>
<sequence length="156" mass="17681">MSASEAEGRPVRTCPETPETALAGKRTYHVVAAFGDWLRDQRLRVSTRSRPGERLAYLHRHWDGLQTFLAGGRDKIDSIPEENLIRPIAPNRKNTLFAGQDEGRRTWECIVSLIETAEINFIEPFSYLKATLLVVAGEHPQGRIDELLPWIFKPSS</sequence>
<evidence type="ECO:0000259" key="2">
    <source>
        <dbReference type="Pfam" id="PF13817"/>
    </source>
</evidence>
<dbReference type="EMBL" id="JBFBVU010000031">
    <property type="protein sequence ID" value="MEV8468552.1"/>
    <property type="molecule type" value="Genomic_DNA"/>
</dbReference>
<dbReference type="PANTHER" id="PTHR33678">
    <property type="entry name" value="BLL1576 PROTEIN"/>
    <property type="match status" value="1"/>
</dbReference>
<protein>
    <submittedName>
        <fullName evidence="3">Transposase</fullName>
    </submittedName>
</protein>
<proteinExistence type="predicted"/>
<evidence type="ECO:0000313" key="4">
    <source>
        <dbReference type="Proteomes" id="UP001553161"/>
    </source>
</evidence>
<dbReference type="InterPro" id="IPR052344">
    <property type="entry name" value="Transposase-related"/>
</dbReference>
<comment type="caution">
    <text evidence="3">The sequence shown here is derived from an EMBL/GenBank/DDBJ whole genome shotgun (WGS) entry which is preliminary data.</text>
</comment>
<feature type="domain" description="Transposase IS66 central" evidence="1">
    <location>
        <begin position="20"/>
        <end position="104"/>
    </location>
</feature>
<keyword evidence="4" id="KW-1185">Reference proteome</keyword>
<dbReference type="Pfam" id="PF13817">
    <property type="entry name" value="DDE_Tnp_IS66_C"/>
    <property type="match status" value="1"/>
</dbReference>
<dbReference type="PANTHER" id="PTHR33678:SF1">
    <property type="entry name" value="BLL1576 PROTEIN"/>
    <property type="match status" value="1"/>
</dbReference>
<dbReference type="InterPro" id="IPR004291">
    <property type="entry name" value="Transposase_IS66_central"/>
</dbReference>
<dbReference type="Pfam" id="PF03050">
    <property type="entry name" value="DDE_Tnp_IS66"/>
    <property type="match status" value="1"/>
</dbReference>
<evidence type="ECO:0000259" key="1">
    <source>
        <dbReference type="Pfam" id="PF03050"/>
    </source>
</evidence>
<gene>
    <name evidence="3" type="ORF">AB0T83_17395</name>
</gene>
<feature type="domain" description="Transposase IS66 C-terminal" evidence="2">
    <location>
        <begin position="112"/>
        <end position="150"/>
    </location>
</feature>
<dbReference type="Proteomes" id="UP001553161">
    <property type="component" value="Unassembled WGS sequence"/>
</dbReference>
<evidence type="ECO:0000313" key="3">
    <source>
        <dbReference type="EMBL" id="MEV8468552.1"/>
    </source>
</evidence>
<accession>A0ABV3LAF4</accession>